<keyword evidence="3" id="KW-1185">Reference proteome</keyword>
<feature type="compositionally biased region" description="Low complexity" evidence="1">
    <location>
        <begin position="385"/>
        <end position="399"/>
    </location>
</feature>
<feature type="region of interest" description="Disordered" evidence="1">
    <location>
        <begin position="344"/>
        <end position="431"/>
    </location>
</feature>
<feature type="compositionally biased region" description="Basic and acidic residues" evidence="1">
    <location>
        <begin position="365"/>
        <end position="383"/>
    </location>
</feature>
<evidence type="ECO:0000256" key="1">
    <source>
        <dbReference type="SAM" id="MobiDB-lite"/>
    </source>
</evidence>
<dbReference type="EMBL" id="ML211477">
    <property type="protein sequence ID" value="TFK82514.1"/>
    <property type="molecule type" value="Genomic_DNA"/>
</dbReference>
<sequence length="591" mass="64504">MPVQSRPIPESPIAHLARCPRCPNGRLTAAIICKGTAHAEDVNKWYQLCLNKELDLDPPACNYFYWFKEHQIPRGPPPPNAPQKRCLFLKAASSTPSVSSVLVHNAAFTLIGLSRVSRVAGSPPTPMQPPADLLSRVAFIGMTPPASQIPPNSFRAKHPPRLPPPPVSRALPAALVLRPRLLALAPGGVSRSPPPPPRHLPPTNSLSVGVRAPSILGHVLGVGRPTRTRHPPRLASHPIEPFPPLAEHNRHLDISLSRVRTAVAQEAQTRTFYLYWWHENDEPAKYIEVIAPNWPYFHPKESEHLVNRFKVDQAFFEAFDRVSNTWVSCWKDSPARRVDVHPPQTVHYRSDGVTRGPGMPGSDTRGLKRGLDVLEHGNGEDRQWSVPPSSAYATPSSSADHWSTPTSMRTADLTESAGPSSRVPSPGTGLFTGGRSPVWPPLLALGNDDPAFDSLLNTPTSTLRSFADPGLDSATAVGADGGQAGSSSDSPVVNRNSQPPEGPHGWPLLYASDMIRGFRKVSELMSSGLALKDAFVAAFPGHQFKGSTYGENHKAYTNAIEVPGEIEQWLELGRAPSGKWALFRKQWKPRK</sequence>
<dbReference type="InParanoid" id="A0A5C3NYS5"/>
<proteinExistence type="predicted"/>
<organism evidence="2 3">
    <name type="scientific">Polyporus arcularius HHB13444</name>
    <dbReference type="NCBI Taxonomy" id="1314778"/>
    <lineage>
        <taxon>Eukaryota</taxon>
        <taxon>Fungi</taxon>
        <taxon>Dikarya</taxon>
        <taxon>Basidiomycota</taxon>
        <taxon>Agaricomycotina</taxon>
        <taxon>Agaricomycetes</taxon>
        <taxon>Polyporales</taxon>
        <taxon>Polyporaceae</taxon>
        <taxon>Polyporus</taxon>
    </lineage>
</organism>
<reference evidence="2 3" key="1">
    <citation type="journal article" date="2019" name="Nat. Ecol. Evol.">
        <title>Megaphylogeny resolves global patterns of mushroom evolution.</title>
        <authorList>
            <person name="Varga T."/>
            <person name="Krizsan K."/>
            <person name="Foldi C."/>
            <person name="Dima B."/>
            <person name="Sanchez-Garcia M."/>
            <person name="Sanchez-Ramirez S."/>
            <person name="Szollosi G.J."/>
            <person name="Szarkandi J.G."/>
            <person name="Papp V."/>
            <person name="Albert L."/>
            <person name="Andreopoulos W."/>
            <person name="Angelini C."/>
            <person name="Antonin V."/>
            <person name="Barry K.W."/>
            <person name="Bougher N.L."/>
            <person name="Buchanan P."/>
            <person name="Buyck B."/>
            <person name="Bense V."/>
            <person name="Catcheside P."/>
            <person name="Chovatia M."/>
            <person name="Cooper J."/>
            <person name="Damon W."/>
            <person name="Desjardin D."/>
            <person name="Finy P."/>
            <person name="Geml J."/>
            <person name="Haridas S."/>
            <person name="Hughes K."/>
            <person name="Justo A."/>
            <person name="Karasinski D."/>
            <person name="Kautmanova I."/>
            <person name="Kiss B."/>
            <person name="Kocsube S."/>
            <person name="Kotiranta H."/>
            <person name="LaButti K.M."/>
            <person name="Lechner B.E."/>
            <person name="Liimatainen K."/>
            <person name="Lipzen A."/>
            <person name="Lukacs Z."/>
            <person name="Mihaltcheva S."/>
            <person name="Morgado L.N."/>
            <person name="Niskanen T."/>
            <person name="Noordeloos M.E."/>
            <person name="Ohm R.A."/>
            <person name="Ortiz-Santana B."/>
            <person name="Ovrebo C."/>
            <person name="Racz N."/>
            <person name="Riley R."/>
            <person name="Savchenko A."/>
            <person name="Shiryaev A."/>
            <person name="Soop K."/>
            <person name="Spirin V."/>
            <person name="Szebenyi C."/>
            <person name="Tomsovsky M."/>
            <person name="Tulloss R.E."/>
            <person name="Uehling J."/>
            <person name="Grigoriev I.V."/>
            <person name="Vagvolgyi C."/>
            <person name="Papp T."/>
            <person name="Martin F.M."/>
            <person name="Miettinen O."/>
            <person name="Hibbett D.S."/>
            <person name="Nagy L.G."/>
        </authorList>
    </citation>
    <scope>NUCLEOTIDE SEQUENCE [LARGE SCALE GENOMIC DNA]</scope>
    <source>
        <strain evidence="2 3">HHB13444</strain>
    </source>
</reference>
<dbReference type="AlphaFoldDB" id="A0A5C3NYS5"/>
<gene>
    <name evidence="2" type="ORF">K466DRAFT_568379</name>
</gene>
<evidence type="ECO:0000313" key="2">
    <source>
        <dbReference type="EMBL" id="TFK82514.1"/>
    </source>
</evidence>
<feature type="region of interest" description="Disordered" evidence="1">
    <location>
        <begin position="221"/>
        <end position="242"/>
    </location>
</feature>
<protein>
    <submittedName>
        <fullName evidence="2">Uncharacterized protein</fullName>
    </submittedName>
</protein>
<feature type="compositionally biased region" description="Polar residues" evidence="1">
    <location>
        <begin position="400"/>
        <end position="409"/>
    </location>
</feature>
<name>A0A5C3NYS5_9APHY</name>
<accession>A0A5C3NYS5</accession>
<feature type="region of interest" description="Disordered" evidence="1">
    <location>
        <begin position="474"/>
        <end position="505"/>
    </location>
</feature>
<evidence type="ECO:0000313" key="3">
    <source>
        <dbReference type="Proteomes" id="UP000308197"/>
    </source>
</evidence>
<dbReference type="Proteomes" id="UP000308197">
    <property type="component" value="Unassembled WGS sequence"/>
</dbReference>